<evidence type="ECO:0000256" key="1">
    <source>
        <dbReference type="ARBA" id="ARBA00022737"/>
    </source>
</evidence>
<keyword evidence="1" id="KW-0677">Repeat</keyword>
<evidence type="ECO:0000256" key="2">
    <source>
        <dbReference type="ARBA" id="ARBA00022741"/>
    </source>
</evidence>
<name>A0A2G2XQP3_CAPBA</name>
<evidence type="ECO:0000256" key="3">
    <source>
        <dbReference type="ARBA" id="ARBA00022821"/>
    </source>
</evidence>
<accession>A0A2G2XQP3</accession>
<gene>
    <name evidence="5" type="ORF">CQW23_02153</name>
</gene>
<evidence type="ECO:0000313" key="5">
    <source>
        <dbReference type="EMBL" id="PHT59790.1"/>
    </source>
</evidence>
<sequence length="159" mass="18039">MAEAVVSALMEVLFQKIASQIFEKNGLLGGSTKKEMLNLQSTLSTIQAVLQDAEDRQMKEKALKNWLVKLKDSVYEADDLLDDYLTELLCHKVILDDWKACYCVSYAVTSLYTNGMSLCSGYRMKLKLKEIGEKLELVANERAKFHFKDAVHQKGFSCE</sequence>
<dbReference type="InterPro" id="IPR041118">
    <property type="entry name" value="Rx_N"/>
</dbReference>
<comment type="caution">
    <text evidence="5">The sequence shown here is derived from an EMBL/GenBank/DDBJ whole genome shotgun (WGS) entry which is preliminary data.</text>
</comment>
<dbReference type="STRING" id="33114.A0A2G2XQP3"/>
<dbReference type="AlphaFoldDB" id="A0A2G2XQP3"/>
<proteinExistence type="predicted"/>
<organism evidence="5 6">
    <name type="scientific">Capsicum baccatum</name>
    <name type="common">Peruvian pepper</name>
    <dbReference type="NCBI Taxonomy" id="33114"/>
    <lineage>
        <taxon>Eukaryota</taxon>
        <taxon>Viridiplantae</taxon>
        <taxon>Streptophyta</taxon>
        <taxon>Embryophyta</taxon>
        <taxon>Tracheophyta</taxon>
        <taxon>Spermatophyta</taxon>
        <taxon>Magnoliopsida</taxon>
        <taxon>eudicotyledons</taxon>
        <taxon>Gunneridae</taxon>
        <taxon>Pentapetalae</taxon>
        <taxon>asterids</taxon>
        <taxon>lamiids</taxon>
        <taxon>Solanales</taxon>
        <taxon>Solanaceae</taxon>
        <taxon>Solanoideae</taxon>
        <taxon>Capsiceae</taxon>
        <taxon>Capsicum</taxon>
    </lineage>
</organism>
<dbReference type="Pfam" id="PF18052">
    <property type="entry name" value="Rx_N"/>
    <property type="match status" value="1"/>
</dbReference>
<feature type="domain" description="Disease resistance N-terminal" evidence="4">
    <location>
        <begin position="5"/>
        <end position="93"/>
    </location>
</feature>
<dbReference type="GO" id="GO:0000166">
    <property type="term" value="F:nucleotide binding"/>
    <property type="evidence" value="ECO:0007669"/>
    <property type="project" value="UniProtKB-KW"/>
</dbReference>
<dbReference type="Gene3D" id="1.20.5.4130">
    <property type="match status" value="1"/>
</dbReference>
<keyword evidence="2" id="KW-0547">Nucleotide-binding</keyword>
<dbReference type="EMBL" id="MLFT02000001">
    <property type="protein sequence ID" value="PHT59790.1"/>
    <property type="molecule type" value="Genomic_DNA"/>
</dbReference>
<evidence type="ECO:0000259" key="4">
    <source>
        <dbReference type="Pfam" id="PF18052"/>
    </source>
</evidence>
<keyword evidence="3" id="KW-0611">Plant defense</keyword>
<evidence type="ECO:0000313" key="6">
    <source>
        <dbReference type="Proteomes" id="UP000224567"/>
    </source>
</evidence>
<dbReference type="GO" id="GO:0006952">
    <property type="term" value="P:defense response"/>
    <property type="evidence" value="ECO:0007669"/>
    <property type="project" value="UniProtKB-KW"/>
</dbReference>
<reference evidence="6" key="2">
    <citation type="journal article" date="2017" name="J. Anim. Genet.">
        <title>Multiple reference genome sequences of hot pepper reveal the massive evolution of plant disease resistance genes by retroduplication.</title>
        <authorList>
            <person name="Kim S."/>
            <person name="Park J."/>
            <person name="Yeom S.-I."/>
            <person name="Kim Y.-M."/>
            <person name="Seo E."/>
            <person name="Kim K.-T."/>
            <person name="Kim M.-S."/>
            <person name="Lee J.M."/>
            <person name="Cheong K."/>
            <person name="Shin H.-S."/>
            <person name="Kim S.-B."/>
            <person name="Han K."/>
            <person name="Lee J."/>
            <person name="Park M."/>
            <person name="Lee H.-A."/>
            <person name="Lee H.-Y."/>
            <person name="Lee Y."/>
            <person name="Oh S."/>
            <person name="Lee J.H."/>
            <person name="Choi E."/>
            <person name="Choi E."/>
            <person name="Lee S.E."/>
            <person name="Jeon J."/>
            <person name="Kim H."/>
            <person name="Choi G."/>
            <person name="Song H."/>
            <person name="Lee J."/>
            <person name="Lee S.-C."/>
            <person name="Kwon J.-K."/>
            <person name="Lee H.-Y."/>
            <person name="Koo N."/>
            <person name="Hong Y."/>
            <person name="Kim R.W."/>
            <person name="Kang W.-H."/>
            <person name="Huh J.H."/>
            <person name="Kang B.-C."/>
            <person name="Yang T.-J."/>
            <person name="Lee Y.-H."/>
            <person name="Bennetzen J.L."/>
            <person name="Choi D."/>
        </authorList>
    </citation>
    <scope>NUCLEOTIDE SEQUENCE [LARGE SCALE GENOMIC DNA]</scope>
    <source>
        <strain evidence="6">cv. PBC81</strain>
    </source>
</reference>
<dbReference type="OrthoDB" id="1933539at2759"/>
<reference evidence="5 6" key="1">
    <citation type="journal article" date="2017" name="Genome Biol.">
        <title>New reference genome sequences of hot pepper reveal the massive evolution of plant disease-resistance genes by retroduplication.</title>
        <authorList>
            <person name="Kim S."/>
            <person name="Park J."/>
            <person name="Yeom S.I."/>
            <person name="Kim Y.M."/>
            <person name="Seo E."/>
            <person name="Kim K.T."/>
            <person name="Kim M.S."/>
            <person name="Lee J.M."/>
            <person name="Cheong K."/>
            <person name="Shin H.S."/>
            <person name="Kim S.B."/>
            <person name="Han K."/>
            <person name="Lee J."/>
            <person name="Park M."/>
            <person name="Lee H.A."/>
            <person name="Lee H.Y."/>
            <person name="Lee Y."/>
            <person name="Oh S."/>
            <person name="Lee J.H."/>
            <person name="Choi E."/>
            <person name="Choi E."/>
            <person name="Lee S.E."/>
            <person name="Jeon J."/>
            <person name="Kim H."/>
            <person name="Choi G."/>
            <person name="Song H."/>
            <person name="Lee J."/>
            <person name="Lee S.C."/>
            <person name="Kwon J.K."/>
            <person name="Lee H.Y."/>
            <person name="Koo N."/>
            <person name="Hong Y."/>
            <person name="Kim R.W."/>
            <person name="Kang W.H."/>
            <person name="Huh J.H."/>
            <person name="Kang B.C."/>
            <person name="Yang T.J."/>
            <person name="Lee Y.H."/>
            <person name="Bennetzen J.L."/>
            <person name="Choi D."/>
        </authorList>
    </citation>
    <scope>NUCLEOTIDE SEQUENCE [LARGE SCALE GENOMIC DNA]</scope>
    <source>
        <strain evidence="6">cv. PBC81</strain>
    </source>
</reference>
<protein>
    <recommendedName>
        <fullName evidence="4">Disease resistance N-terminal domain-containing protein</fullName>
    </recommendedName>
</protein>
<keyword evidence="6" id="KW-1185">Reference proteome</keyword>
<dbReference type="Proteomes" id="UP000224567">
    <property type="component" value="Unassembled WGS sequence"/>
</dbReference>